<dbReference type="NCBIfam" id="TIGR03855">
    <property type="entry name" value="NAD_NadX"/>
    <property type="match status" value="1"/>
</dbReference>
<keyword evidence="4 6" id="KW-0560">Oxidoreductase</keyword>
<dbReference type="SUPFAM" id="SSF51735">
    <property type="entry name" value="NAD(P)-binding Rossmann-fold domains"/>
    <property type="match status" value="1"/>
</dbReference>
<keyword evidence="3 6" id="KW-0521">NADP</keyword>
<dbReference type="AlphaFoldDB" id="A0A9Q4PWX3"/>
<dbReference type="InterPro" id="IPR022487">
    <property type="entry name" value="Asp_DH_arc"/>
</dbReference>
<dbReference type="InterPro" id="IPR005106">
    <property type="entry name" value="Asp/hSer_DH_NAD-bd"/>
</dbReference>
<dbReference type="PANTHER" id="PTHR31873:SF6">
    <property type="entry name" value="ASPARTATE DEHYDROGENASE DOMAIN-CONTAINING PROTEIN"/>
    <property type="match status" value="1"/>
</dbReference>
<dbReference type="Pfam" id="PF01958">
    <property type="entry name" value="Asp_DH_C"/>
    <property type="match status" value="1"/>
</dbReference>
<accession>A0A9Q4PWX3</accession>
<dbReference type="Pfam" id="PF03447">
    <property type="entry name" value="NAD_binding_3"/>
    <property type="match status" value="1"/>
</dbReference>
<evidence type="ECO:0000313" key="10">
    <source>
        <dbReference type="Proteomes" id="UP001143747"/>
    </source>
</evidence>
<name>A0A9Q4PWX3_9EURY</name>
<sequence>MRRIGLLGCGNVGEIIARKHEGVNIIALYDAVYDKAKAVQDACGAQAYESFDEFLAQDLEIVVEAASVSAVQAHAEAILLAGKDMIILSVGALTDDPFRDHLKACAVEKGKKIYIPSGAITGLDNLKVCQIAEVSKVLLRTTKNPRSLGIEIDKPMLLFKGTARDCIRQYPKNINVAIAIELASEHEVEVELWADPGTDRNTHELIVEGEFGEITIKVSNRPSPENPATSYLAALSILSLLRNLDNPIQIGT</sequence>
<gene>
    <name evidence="6 9" type="primary">nadX</name>
    <name evidence="9" type="ORF">L0665_04590</name>
</gene>
<dbReference type="EC" id="1.4.1.21" evidence="6"/>
<reference evidence="9" key="1">
    <citation type="submission" date="2022-01" db="EMBL/GenBank/DDBJ databases">
        <title>Draft genome of Methanogenium marinum DSM 15558.</title>
        <authorList>
            <person name="Chen S.-C."/>
            <person name="You Y.-T."/>
        </authorList>
    </citation>
    <scope>NUCLEOTIDE SEQUENCE</scope>
    <source>
        <strain evidence="9">DSM 15558</strain>
    </source>
</reference>
<keyword evidence="5 6" id="KW-0520">NAD</keyword>
<comment type="catalytic activity">
    <reaction evidence="6">
        <text>L-aspartate + NADP(+) + H2O = oxaloacetate + NH4(+) + NADPH + H(+)</text>
        <dbReference type="Rhea" id="RHEA:11784"/>
        <dbReference type="ChEBI" id="CHEBI:15377"/>
        <dbReference type="ChEBI" id="CHEBI:15378"/>
        <dbReference type="ChEBI" id="CHEBI:16452"/>
        <dbReference type="ChEBI" id="CHEBI:28938"/>
        <dbReference type="ChEBI" id="CHEBI:29991"/>
        <dbReference type="ChEBI" id="CHEBI:57783"/>
        <dbReference type="ChEBI" id="CHEBI:58349"/>
        <dbReference type="EC" id="1.4.1.21"/>
    </reaction>
</comment>
<evidence type="ECO:0000259" key="8">
    <source>
        <dbReference type="Pfam" id="PF03447"/>
    </source>
</evidence>
<proteinExistence type="inferred from homology"/>
<evidence type="ECO:0000256" key="3">
    <source>
        <dbReference type="ARBA" id="ARBA00022857"/>
    </source>
</evidence>
<comment type="miscellaneous">
    <text evidence="6">The iminoaspartate product is unstable in aqueous solution and can decompose to oxaloacetate and ammonia.</text>
</comment>
<keyword evidence="2 6" id="KW-0662">Pyridine nucleotide biosynthesis</keyword>
<dbReference type="InterPro" id="IPR011182">
    <property type="entry name" value="L-Asp_DH"/>
</dbReference>
<dbReference type="GO" id="GO:0009435">
    <property type="term" value="P:NAD+ biosynthetic process"/>
    <property type="evidence" value="ECO:0007669"/>
    <property type="project" value="UniProtKB-UniRule"/>
</dbReference>
<dbReference type="Gene3D" id="3.40.50.720">
    <property type="entry name" value="NAD(P)-binding Rossmann-like Domain"/>
    <property type="match status" value="1"/>
</dbReference>
<dbReference type="GO" id="GO:0050661">
    <property type="term" value="F:NADP binding"/>
    <property type="evidence" value="ECO:0007669"/>
    <property type="project" value="UniProtKB-UniRule"/>
</dbReference>
<feature type="active site" evidence="6">
    <location>
        <position position="203"/>
    </location>
</feature>
<protein>
    <recommendedName>
        <fullName evidence="6">L-aspartate dehydrogenase</fullName>
        <ecNumber evidence="6">1.4.1.21</ecNumber>
    </recommendedName>
</protein>
<keyword evidence="10" id="KW-1185">Reference proteome</keyword>
<dbReference type="NCBIfam" id="NF009830">
    <property type="entry name" value="PRK13304.1"/>
    <property type="match status" value="1"/>
</dbReference>
<dbReference type="Proteomes" id="UP001143747">
    <property type="component" value="Unassembled WGS sequence"/>
</dbReference>
<evidence type="ECO:0000256" key="2">
    <source>
        <dbReference type="ARBA" id="ARBA00022642"/>
    </source>
</evidence>
<dbReference type="InterPro" id="IPR020626">
    <property type="entry name" value="Asp_DH_prok"/>
</dbReference>
<dbReference type="GO" id="GO:0016639">
    <property type="term" value="F:oxidoreductase activity, acting on the CH-NH2 group of donors, NAD or NADP as acceptor"/>
    <property type="evidence" value="ECO:0007669"/>
    <property type="project" value="UniProtKB-UniRule"/>
</dbReference>
<feature type="binding site" evidence="6">
    <location>
        <position position="119"/>
    </location>
    <ligand>
        <name>NAD(+)</name>
        <dbReference type="ChEBI" id="CHEBI:57540"/>
    </ligand>
</feature>
<dbReference type="EMBL" id="JAKELO010000002">
    <property type="protein sequence ID" value="MDE4907886.1"/>
    <property type="molecule type" value="Genomic_DNA"/>
</dbReference>
<dbReference type="GO" id="GO:0033735">
    <property type="term" value="F:aspartate dehydrogenase [NAD(P)+] activity"/>
    <property type="evidence" value="ECO:0007669"/>
    <property type="project" value="UniProtKB-EC"/>
</dbReference>
<feature type="domain" description="Aspartate dehydrogenase" evidence="7">
    <location>
        <begin position="153"/>
        <end position="237"/>
    </location>
</feature>
<dbReference type="HAMAP" id="MF_01265">
    <property type="entry name" value="NadX"/>
    <property type="match status" value="1"/>
</dbReference>
<feature type="domain" description="Aspartate/homoserine dehydrogenase NAD-binding" evidence="8">
    <location>
        <begin position="8"/>
        <end position="116"/>
    </location>
</feature>
<evidence type="ECO:0000313" key="9">
    <source>
        <dbReference type="EMBL" id="MDE4907886.1"/>
    </source>
</evidence>
<dbReference type="NCBIfam" id="NF009829">
    <property type="entry name" value="PRK13303.1-4"/>
    <property type="match status" value="1"/>
</dbReference>
<organism evidence="9 10">
    <name type="scientific">Methanogenium marinum</name>
    <dbReference type="NCBI Taxonomy" id="348610"/>
    <lineage>
        <taxon>Archaea</taxon>
        <taxon>Methanobacteriati</taxon>
        <taxon>Methanobacteriota</taxon>
        <taxon>Stenosarchaea group</taxon>
        <taxon>Methanomicrobia</taxon>
        <taxon>Methanomicrobiales</taxon>
        <taxon>Methanomicrobiaceae</taxon>
        <taxon>Methanogenium</taxon>
    </lineage>
</organism>
<dbReference type="RefSeq" id="WP_274925718.1">
    <property type="nucleotide sequence ID" value="NZ_JAKELO010000002.1"/>
</dbReference>
<dbReference type="SUPFAM" id="SSF55347">
    <property type="entry name" value="Glyceraldehyde-3-phosphate dehydrogenase-like, C-terminal domain"/>
    <property type="match status" value="1"/>
</dbReference>
<comment type="caution">
    <text evidence="9">The sequence shown here is derived from an EMBL/GenBank/DDBJ whole genome shotgun (WGS) entry which is preliminary data.</text>
</comment>
<dbReference type="InterPro" id="IPR002811">
    <property type="entry name" value="Asp_DH"/>
</dbReference>
<dbReference type="PANTHER" id="PTHR31873">
    <property type="entry name" value="L-ASPARTATE DEHYDROGENASE-RELATED"/>
    <property type="match status" value="1"/>
</dbReference>
<evidence type="ECO:0000259" key="7">
    <source>
        <dbReference type="Pfam" id="PF01958"/>
    </source>
</evidence>
<comment type="function">
    <text evidence="6">Specifically catalyzes the NAD or NADP-dependent dehydrogenation of L-aspartate to iminoaspartate.</text>
</comment>
<evidence type="ECO:0000256" key="4">
    <source>
        <dbReference type="ARBA" id="ARBA00023002"/>
    </source>
</evidence>
<dbReference type="InterPro" id="IPR036291">
    <property type="entry name" value="NAD(P)-bd_dom_sf"/>
</dbReference>
<dbReference type="GO" id="GO:0051287">
    <property type="term" value="F:NAD binding"/>
    <property type="evidence" value="ECO:0007669"/>
    <property type="project" value="UniProtKB-UniRule"/>
</dbReference>
<dbReference type="PIRSF" id="PIRSF005227">
    <property type="entry name" value="Asp_dh_NAD_syn"/>
    <property type="match status" value="1"/>
</dbReference>
<evidence type="ECO:0000256" key="1">
    <source>
        <dbReference type="ARBA" id="ARBA00008331"/>
    </source>
</evidence>
<evidence type="ECO:0000256" key="6">
    <source>
        <dbReference type="HAMAP-Rule" id="MF_01265"/>
    </source>
</evidence>
<comment type="pathway">
    <text evidence="6">Cofactor biosynthesis; NAD(+) biosynthesis; iminoaspartate from L-aspartate (dehydrogenase route): step 1/1.</text>
</comment>
<comment type="catalytic activity">
    <reaction evidence="6">
        <text>L-aspartate + NAD(+) + H2O = oxaloacetate + NH4(+) + NADH + H(+)</text>
        <dbReference type="Rhea" id="RHEA:11788"/>
        <dbReference type="ChEBI" id="CHEBI:15377"/>
        <dbReference type="ChEBI" id="CHEBI:15378"/>
        <dbReference type="ChEBI" id="CHEBI:16452"/>
        <dbReference type="ChEBI" id="CHEBI:28938"/>
        <dbReference type="ChEBI" id="CHEBI:29991"/>
        <dbReference type="ChEBI" id="CHEBI:57540"/>
        <dbReference type="ChEBI" id="CHEBI:57945"/>
        <dbReference type="EC" id="1.4.1.21"/>
    </reaction>
</comment>
<comment type="similarity">
    <text evidence="1 6">Belongs to the L-aspartate dehydrogenase family.</text>
</comment>
<evidence type="ECO:0000256" key="5">
    <source>
        <dbReference type="ARBA" id="ARBA00023027"/>
    </source>
</evidence>
<dbReference type="Gene3D" id="3.30.360.10">
    <property type="entry name" value="Dihydrodipicolinate Reductase, domain 2"/>
    <property type="match status" value="1"/>
</dbReference>
<feature type="binding site" evidence="6">
    <location>
        <position position="175"/>
    </location>
    <ligand>
        <name>NAD(+)</name>
        <dbReference type="ChEBI" id="CHEBI:57540"/>
    </ligand>
</feature>